<dbReference type="OrthoDB" id="1095434at2"/>
<dbReference type="InterPro" id="IPR014718">
    <property type="entry name" value="GH-type_carb-bd"/>
</dbReference>
<evidence type="ECO:0000259" key="5">
    <source>
        <dbReference type="Pfam" id="PF17451"/>
    </source>
</evidence>
<dbReference type="InterPro" id="IPR035364">
    <property type="entry name" value="Beta_sandwich_GH101"/>
</dbReference>
<dbReference type="Gene3D" id="2.60.120.260">
    <property type="entry name" value="Galactose-binding domain-like"/>
    <property type="match status" value="3"/>
</dbReference>
<dbReference type="Pfam" id="PF17995">
    <property type="entry name" value="GH101_N"/>
    <property type="match status" value="1"/>
</dbReference>
<dbReference type="CDD" id="cd14244">
    <property type="entry name" value="GH_101_like"/>
    <property type="match status" value="1"/>
</dbReference>
<evidence type="ECO:0000313" key="10">
    <source>
        <dbReference type="EMBL" id="CUN20024.1"/>
    </source>
</evidence>
<dbReference type="Gene3D" id="1.20.1270.90">
    <property type="entry name" value="AF1782-like"/>
    <property type="match status" value="1"/>
</dbReference>
<evidence type="ECO:0000259" key="7">
    <source>
        <dbReference type="Pfam" id="PF17995"/>
    </source>
</evidence>
<dbReference type="Gene3D" id="1.20.1270.70">
    <property type="entry name" value="Designed single chain three-helix bundle"/>
    <property type="match status" value="1"/>
</dbReference>
<accession>A0A173UYY6</accession>
<protein>
    <submittedName>
        <fullName evidence="10">Endo-alpha-N-acetylgalactosaminidase</fullName>
        <ecNumber evidence="10">3.2.1.97</ecNumber>
    </submittedName>
</protein>
<dbReference type="InterPro" id="IPR040575">
    <property type="entry name" value="GH101_N"/>
</dbReference>
<dbReference type="Gene3D" id="3.20.20.80">
    <property type="entry name" value="Glycosidases"/>
    <property type="match status" value="1"/>
</dbReference>
<feature type="domain" description="Glycosyl hydrolase 101 beta-sandwich" evidence="5">
    <location>
        <begin position="878"/>
        <end position="1031"/>
    </location>
</feature>
<sequence>MRKKLVVRMLCLAMAASMIGTMVPTSLYPVVAHAETAGQEASTAKAVLEDGIRDKWTQDNLMGFDSVCKVEDGWLHLKSSVDNGNNPGSKPAMFVNSKEFDFNKAGYFDFTLKPANGDGRFGVYLGYNSDKVGMMIGYDAGGWFWQKYGASGDPWYSGSRVASPASGVETNVHIEWTADKKVSVKIGDQVVFSNEDFSGITGLGNKIAFKGGTYSSAVTDVYLKNIHYTGQAEAKTYAVTGKVQDQDGKAISNATVTVEGQSVRTGEDGSYSLTLATGNYEMTVARDGYETVVENIAVTDADTVLDTVSLVKSAEVETEKLSTEDMDVFVSKTFPSVVKYEMKGDLAGKVFYGQSEKINTVRINNRDIQLDDADVKATFEGNKATYVMTVKGDSVDAVITAELVAEKNTLAFNITDIKNNLEDSATGNPIQTIEIPDQSLVSVRSSQEGANFKGAAMSSNTRISGDTYTDVTMDTSMNNDYMYGFVSNNELSAGLWSNSEHDGSSVATSVTGGSKNTRVQAVTQKKQDYVSLGLGSCAWYYHRVVTDSHNRNFMVTETDMPKAKIIISGDMNDDSKIDWQDGAVSFRSIMNNPYKCEEVPELVAYRIAMNFGGQAQNPFLTSLDNVKRVALNTDGLGQSVLLKGYANEGHDSAHPDYADIGKRIGGAEDMNTLLTEGAKYGARFGIHVNAGEMYPEAKAFKDDNVRRDYYGNLSYGWNWLDQAIGLDSLYDLATGDREKRFDDLEKLVGQNLDFVYVDIWGNNTGSSNDDSWQTRKLSKEINDNGWRMANEWGVANEYDATFQHWAADLTYGGFNQKGQNSEVMRFLRNHQKDSWVADYPKYGGAAMMPLLGGYNMKDFEGWQGRNDYDTYITNLFTHDVTTKFIQHYEIIKWVDGDPVSAGAATNWIPEMEITLKDDDGNKLVLTRGSNNPDDDAYRERTMTLNGKIVAKGAPSRGDRTDSDIQNGRNRGTESYLLPWIWDSETGEKVAADKEKLYHWNTQGGTTTWDLPEGWTNLKDVKVYKLTDLGKTEEKTVEVKNGQVTLEAEAETPYVVCKGEEGNINVTWSEGMHITDAGFNGGVKSLEANWTKAGDGNAEIAKSQYSNPMLKLSGDISMTQELTGLKPGQRYAVLVGVDNRSDSKASVTVKADGNVLDTNYTKKSIAKNYVKAYTHSNYSATVDGSSYFQNMYVYFTAPESGKVTLTLAKSAGDGDAYFDDVRVVENNAQNITKDEYGNVVKFEQDFENNVQGIYPFVISGIEGVEDNRIHLSELHAPYTQAGWDVKKMDDVLDGNWSVKVNGLTQRNTLAYQTIPQNFRFEPGVTYKVSFDYQTGSDDTYGVVVGTGEYKGATRLETLKKQMGPDQDGHYERLITGDMSGQTWFGIYSTGNAPDLQGTSGSEANFGGYKEIVLDNLVIERVDEDINKETLQGLIDKAEGLERTDYDKDAWKVLADAVVNAKVAVNKDKTDAHDIQTAYYELKAALDYVEGYKLDPEAKNDISVKGARATAFSEDSGTYGSNYGKASYVLDGNTSTAWMTAYSGYNTTIKNNEGWIDIQYPEPHTVDGLRYLPGPSIGGDFTSITTYEISVKTADSDEYQVVATGDWANTAGWKTAEFAPVENVTNIKLLAKAANPTNWWAVASEIRATSKSEAEAGNKPGAEVVNKDALNKQIEAVKALDKDNYAANDAWKTLEAKLAAAEKVSADKDATTYDVKLALANLKDALGDIQLLGADYSKVDAAIAKVPADLSIYTEESVAALNEALNAVNRDLDITKQSEVDKMAAAIKKAIANLKIAHADGLANEAAEDGNWYVYKDGSVDTTYTGLAANTYGWWYVEGGKVNFNATGLVANEYGWWYVQNGTIDFGYTGLAANEYGWWYVEGGKINFEHTGLVANEYGWWYVEGGKINFNATGLVANEYGWWYVQGGQINFNFNGIVPNEQGWWYVRNGMIDFNFNGLAANENGWWKFEGGKIDFNFNGAAQNENGWWYVRGGKIDFSYNGTVKVGGKTYTVTGGKLNV</sequence>
<dbReference type="RefSeq" id="WP_082432853.1">
    <property type="nucleotide sequence ID" value="NZ_CP173382.1"/>
</dbReference>
<dbReference type="Gene3D" id="2.70.98.10">
    <property type="match status" value="1"/>
</dbReference>
<dbReference type="InterPro" id="IPR000421">
    <property type="entry name" value="FA58C"/>
</dbReference>
<dbReference type="InterPro" id="IPR008979">
    <property type="entry name" value="Galactose-bd-like_sf"/>
</dbReference>
<reference evidence="10 11" key="1">
    <citation type="submission" date="2015-09" db="EMBL/GenBank/DDBJ databases">
        <authorList>
            <consortium name="Pathogen Informatics"/>
        </authorList>
    </citation>
    <scope>NUCLEOTIDE SEQUENCE [LARGE SCALE GENOMIC DNA]</scope>
    <source>
        <strain evidence="10 11">2789STDY5608891</strain>
    </source>
</reference>
<dbReference type="Proteomes" id="UP000095492">
    <property type="component" value="Unassembled WGS sequence"/>
</dbReference>
<gene>
    <name evidence="10" type="ORF">ERS852448_02356</name>
</gene>
<evidence type="ECO:0000259" key="9">
    <source>
        <dbReference type="Pfam" id="PF21466"/>
    </source>
</evidence>
<dbReference type="Gene3D" id="2.60.40.1120">
    <property type="entry name" value="Carboxypeptidase-like, regulatory domain"/>
    <property type="match status" value="1"/>
</dbReference>
<evidence type="ECO:0000313" key="11">
    <source>
        <dbReference type="Proteomes" id="UP000095492"/>
    </source>
</evidence>
<dbReference type="GeneID" id="97392235"/>
<dbReference type="EC" id="3.2.1.97" evidence="10"/>
<feature type="domain" description="Endo-alpha-N-acetylgalactosaminidase" evidence="9">
    <location>
        <begin position="1073"/>
        <end position="1217"/>
    </location>
</feature>
<evidence type="ECO:0000259" key="3">
    <source>
        <dbReference type="Pfam" id="PF00754"/>
    </source>
</evidence>
<keyword evidence="2" id="KW-0732">Signal</keyword>
<dbReference type="InterPro" id="IPR040502">
    <property type="entry name" value="GH101_dom-6"/>
</dbReference>
<dbReference type="InterPro" id="IPR048713">
    <property type="entry name" value="Choline_bind_rpt"/>
</dbReference>
<dbReference type="InterPro" id="IPR008969">
    <property type="entry name" value="CarboxyPept-like_regulatory"/>
</dbReference>
<dbReference type="Pfam" id="PF00754">
    <property type="entry name" value="F5_F8_type_C"/>
    <property type="match status" value="1"/>
</dbReference>
<dbReference type="Pfam" id="PF21466">
    <property type="entry name" value="GH101_dom-5"/>
    <property type="match status" value="1"/>
</dbReference>
<keyword evidence="10" id="KW-0378">Hydrolase</keyword>
<feature type="domain" description="Galactose mutarotase-like fold" evidence="8">
    <location>
        <begin position="321"/>
        <end position="579"/>
    </location>
</feature>
<proteinExistence type="predicted"/>
<dbReference type="InterPro" id="IPR025706">
    <property type="entry name" value="Endoa_GalNAc"/>
</dbReference>
<dbReference type="Pfam" id="PF17451">
    <property type="entry name" value="Glyco_hyd_101C"/>
    <property type="match status" value="1"/>
</dbReference>
<name>A0A173UYY6_EUBRA</name>
<dbReference type="Pfam" id="PF13620">
    <property type="entry name" value="CarboxypepD_reg"/>
    <property type="match status" value="1"/>
</dbReference>
<evidence type="ECO:0000259" key="4">
    <source>
        <dbReference type="Pfam" id="PF12905"/>
    </source>
</evidence>
<dbReference type="InterPro" id="IPR013780">
    <property type="entry name" value="Glyco_hydro_b"/>
</dbReference>
<evidence type="ECO:0000259" key="6">
    <source>
        <dbReference type="Pfam" id="PF17974"/>
    </source>
</evidence>
<feature type="chain" id="PRO_5039125143" evidence="2">
    <location>
        <begin position="20"/>
        <end position="2018"/>
    </location>
</feature>
<feature type="domain" description="Endo-alpha-N-acetylgalactosaminidase N-terminal" evidence="7">
    <location>
        <begin position="79"/>
        <end position="222"/>
    </location>
</feature>
<dbReference type="Pfam" id="PF21540">
    <property type="entry name" value="Choline_bind_4"/>
    <property type="match status" value="8"/>
</dbReference>
<feature type="domain" description="F5/8 type C" evidence="3">
    <location>
        <begin position="1508"/>
        <end position="1644"/>
    </location>
</feature>
<feature type="signal peptide" evidence="2">
    <location>
        <begin position="1"/>
        <end position="19"/>
    </location>
</feature>
<organism evidence="10 11">
    <name type="scientific">Eubacterium ramulus</name>
    <dbReference type="NCBI Taxonomy" id="39490"/>
    <lineage>
        <taxon>Bacteria</taxon>
        <taxon>Bacillati</taxon>
        <taxon>Bacillota</taxon>
        <taxon>Clostridia</taxon>
        <taxon>Eubacteriales</taxon>
        <taxon>Eubacteriaceae</taxon>
        <taxon>Eubacterium</taxon>
    </lineage>
</organism>
<dbReference type="EMBL" id="CYYA01000018">
    <property type="protein sequence ID" value="CUN20024.1"/>
    <property type="molecule type" value="Genomic_DNA"/>
</dbReference>
<evidence type="ECO:0000256" key="2">
    <source>
        <dbReference type="SAM" id="SignalP"/>
    </source>
</evidence>
<evidence type="ECO:0000256" key="1">
    <source>
        <dbReference type="ARBA" id="ARBA00023295"/>
    </source>
</evidence>
<dbReference type="Pfam" id="PF12905">
    <property type="entry name" value="Glyco_hydro_101"/>
    <property type="match status" value="1"/>
</dbReference>
<evidence type="ECO:0000259" key="8">
    <source>
        <dbReference type="Pfam" id="PF18080"/>
    </source>
</evidence>
<dbReference type="Pfam" id="PF17974">
    <property type="entry name" value="GalBD_like"/>
    <property type="match status" value="1"/>
</dbReference>
<dbReference type="InterPro" id="IPR040633">
    <property type="entry name" value="Gal_mutarotas_3"/>
</dbReference>
<keyword evidence="1 10" id="KW-0326">Glycosidase</keyword>
<dbReference type="InterPro" id="IPR049314">
    <property type="entry name" value="GH101_dom-5"/>
</dbReference>
<feature type="domain" description="Endo-alpha-N-acetylgalactosaminidase" evidence="6">
    <location>
        <begin position="1218"/>
        <end position="1406"/>
    </location>
</feature>
<dbReference type="STRING" id="39490.ERS852448_02356"/>
<dbReference type="Pfam" id="PF18080">
    <property type="entry name" value="Gal_mutarotas_3"/>
    <property type="match status" value="1"/>
</dbReference>
<dbReference type="SUPFAM" id="SSF49785">
    <property type="entry name" value="Galactose-binding domain-like"/>
    <property type="match status" value="1"/>
</dbReference>
<dbReference type="Gene3D" id="2.60.40.1180">
    <property type="entry name" value="Golgi alpha-mannosidase II"/>
    <property type="match status" value="1"/>
</dbReference>
<dbReference type="GO" id="GO:0030246">
    <property type="term" value="F:carbohydrate binding"/>
    <property type="evidence" value="ECO:0007669"/>
    <property type="project" value="InterPro"/>
</dbReference>
<dbReference type="GO" id="GO:0033926">
    <property type="term" value="F:endo-alpha-N-acetylgalactosaminidase activity"/>
    <property type="evidence" value="ECO:0007669"/>
    <property type="project" value="UniProtKB-EC"/>
</dbReference>
<feature type="domain" description="Endo-alpha-N-acetylgalactosaminidase" evidence="4">
    <location>
        <begin position="580"/>
        <end position="872"/>
    </location>
</feature>
<dbReference type="SUPFAM" id="SSF49464">
    <property type="entry name" value="Carboxypeptidase regulatory domain-like"/>
    <property type="match status" value="1"/>
</dbReference>
<dbReference type="Gene3D" id="2.60.120.870">
    <property type="match status" value="1"/>
</dbReference>